<keyword evidence="6" id="KW-0009">Actin-binding</keyword>
<feature type="domain" description="DUF1899" evidence="12">
    <location>
        <begin position="4"/>
        <end position="68"/>
    </location>
</feature>
<dbReference type="PROSITE" id="PS50082">
    <property type="entry name" value="WD_REPEATS_2"/>
    <property type="match status" value="3"/>
</dbReference>
<comment type="subunit">
    <text evidence="7">Binds to F-actin.</text>
</comment>
<evidence type="ECO:0000256" key="10">
    <source>
        <dbReference type="SAM" id="Coils"/>
    </source>
</evidence>
<dbReference type="GO" id="GO:0051015">
    <property type="term" value="F:actin filament binding"/>
    <property type="evidence" value="ECO:0007669"/>
    <property type="project" value="TreeGrafter"/>
</dbReference>
<dbReference type="InterPro" id="IPR015048">
    <property type="entry name" value="DUF1899"/>
</dbReference>
<comment type="caution">
    <text evidence="13">The sequence shown here is derived from an EMBL/GenBank/DDBJ whole genome shotgun (WGS) entry which is preliminary data.</text>
</comment>
<dbReference type="EMBL" id="NAJO01000003">
    <property type="protein sequence ID" value="OQO13647.1"/>
    <property type="molecule type" value="Genomic_DNA"/>
</dbReference>
<evidence type="ECO:0000256" key="2">
    <source>
        <dbReference type="ARBA" id="ARBA00022553"/>
    </source>
</evidence>
<evidence type="ECO:0000313" key="13">
    <source>
        <dbReference type="EMBL" id="OQO13647.1"/>
    </source>
</evidence>
<evidence type="ECO:0000259" key="12">
    <source>
        <dbReference type="SMART" id="SM01166"/>
    </source>
</evidence>
<evidence type="ECO:0000256" key="3">
    <source>
        <dbReference type="ARBA" id="ARBA00022574"/>
    </source>
</evidence>
<organism evidence="13 14">
    <name type="scientific">Cryoendolithus antarcticus</name>
    <dbReference type="NCBI Taxonomy" id="1507870"/>
    <lineage>
        <taxon>Eukaryota</taxon>
        <taxon>Fungi</taxon>
        <taxon>Dikarya</taxon>
        <taxon>Ascomycota</taxon>
        <taxon>Pezizomycotina</taxon>
        <taxon>Dothideomycetes</taxon>
        <taxon>Dothideomycetidae</taxon>
        <taxon>Cladosporiales</taxon>
        <taxon>Cladosporiaceae</taxon>
        <taxon>Cryoendolithus</taxon>
    </lineage>
</organism>
<feature type="coiled-coil region" evidence="10">
    <location>
        <begin position="598"/>
        <end position="625"/>
    </location>
</feature>
<dbReference type="InterPro" id="IPR001680">
    <property type="entry name" value="WD40_rpt"/>
</dbReference>
<keyword evidence="3 8" id="KW-0853">WD repeat</keyword>
<dbReference type="InterPro" id="IPR015505">
    <property type="entry name" value="Coronin"/>
</dbReference>
<dbReference type="FunFam" id="2.130.10.10:FF:000197">
    <property type="entry name" value="Coronin"/>
    <property type="match status" value="1"/>
</dbReference>
<dbReference type="SUPFAM" id="SSF50978">
    <property type="entry name" value="WD40 repeat-like"/>
    <property type="match status" value="1"/>
</dbReference>
<dbReference type="InterPro" id="IPR020472">
    <property type="entry name" value="WD40_PAC1"/>
</dbReference>
<dbReference type="InterPro" id="IPR036322">
    <property type="entry name" value="WD40_repeat_dom_sf"/>
</dbReference>
<dbReference type="SMART" id="SM01166">
    <property type="entry name" value="DUF1899"/>
    <property type="match status" value="1"/>
</dbReference>
<evidence type="ECO:0000256" key="4">
    <source>
        <dbReference type="ARBA" id="ARBA00022737"/>
    </source>
</evidence>
<evidence type="ECO:0000256" key="1">
    <source>
        <dbReference type="ARBA" id="ARBA00009482"/>
    </source>
</evidence>
<accession>A0A1V8TQI8</accession>
<feature type="compositionally biased region" description="Acidic residues" evidence="11">
    <location>
        <begin position="479"/>
        <end position="488"/>
    </location>
</feature>
<dbReference type="OrthoDB" id="1850764at2759"/>
<dbReference type="SMART" id="SM00320">
    <property type="entry name" value="WD40"/>
    <property type="match status" value="4"/>
</dbReference>
<evidence type="ECO:0000256" key="7">
    <source>
        <dbReference type="ARBA" id="ARBA00062568"/>
    </source>
</evidence>
<evidence type="ECO:0000256" key="11">
    <source>
        <dbReference type="SAM" id="MobiDB-lite"/>
    </source>
</evidence>
<dbReference type="PRINTS" id="PR00320">
    <property type="entry name" value="GPROTEINBRPT"/>
</dbReference>
<keyword evidence="4 9" id="KW-0677">Repeat</keyword>
<feature type="compositionally biased region" description="Low complexity" evidence="11">
    <location>
        <begin position="415"/>
        <end position="438"/>
    </location>
</feature>
<dbReference type="PROSITE" id="PS50294">
    <property type="entry name" value="WD_REPEATS_REGION"/>
    <property type="match status" value="3"/>
</dbReference>
<dbReference type="Gene3D" id="2.130.10.10">
    <property type="entry name" value="YVTN repeat-like/Quinoprotein amine dehydrogenase"/>
    <property type="match status" value="1"/>
</dbReference>
<keyword evidence="2" id="KW-0597">Phosphoprotein</keyword>
<feature type="compositionally biased region" description="Low complexity" evidence="11">
    <location>
        <begin position="552"/>
        <end position="569"/>
    </location>
</feature>
<name>A0A1V8TQI8_9PEZI</name>
<sequence length="626" mass="68029">MAGRFVRASKYRHVFGQSTRREQCYDNLHISNNAWDTNLIKANPKYLSVNWQASGGGAFAVIPLDERGKLPEQMPLFRGHTAPVLDTDWSPFNDSILASGSDDGKVFLWKVPEGFSLRKDAEDPQDVAPVGKLSGHSRKVGHVLFNPAAENILASSSGDYTVKLWDLEDGQSKLTLKHNDIVQSLSWSGDGSMIVTTSRDKKLRFWDVRQQKPAHEVAGHTGAKNSRVAWMGEHDRVVTTGFSKMSDRQLGLWDIRNPTTPVGGDFTYLDSISGVCMPFWDDGCQMLYLAGKGDGNIRYYEFEHDKFEPLAEYKSGDPQRGIAFQPKRGVDTHANEVMRAYKTVNDQWIEPISFVVPRRSEVFQDDIYPPAVGTNAAMSSAEWLGGKTARPAKFSMEDLYEGQPPKDLAEEDLPKSTPTKTASAPAPVPVAAPVAKAEPPVEHKSTIAPAASREGPSMKSNQQSISQLADKFAEKDADSSSDDEDTSSFEEIPKPVERPAAVQAAKQQDFSRSETPRSQDRTPLSSTPAPTAPSTILGSAKSLIGGAFGGESNRSTSAASSAPADTSSKAESEPAAQSAPTETKPTVSSAAGGLKEVLGEIRGMLQAQSRQIEDLTREVAELKARS</sequence>
<reference evidence="14" key="1">
    <citation type="submission" date="2017-03" db="EMBL/GenBank/DDBJ databases">
        <title>Genomes of endolithic fungi from Antarctica.</title>
        <authorList>
            <person name="Coleine C."/>
            <person name="Masonjones S."/>
            <person name="Stajich J.E."/>
        </authorList>
    </citation>
    <scope>NUCLEOTIDE SEQUENCE [LARGE SCALE GENOMIC DNA]</scope>
    <source>
        <strain evidence="14">CCFEE 5527</strain>
    </source>
</reference>
<dbReference type="PANTHER" id="PTHR10856:SF0">
    <property type="entry name" value="CORONIN"/>
    <property type="match status" value="1"/>
</dbReference>
<dbReference type="InterPro" id="IPR015943">
    <property type="entry name" value="WD40/YVTN_repeat-like_dom_sf"/>
</dbReference>
<evidence type="ECO:0000256" key="6">
    <source>
        <dbReference type="ARBA" id="ARBA00023203"/>
    </source>
</evidence>
<feature type="repeat" description="WD" evidence="8">
    <location>
        <begin position="77"/>
        <end position="119"/>
    </location>
</feature>
<feature type="compositionally biased region" description="Polar residues" evidence="11">
    <location>
        <begin position="578"/>
        <end position="589"/>
    </location>
</feature>
<dbReference type="PANTHER" id="PTHR10856">
    <property type="entry name" value="CORONIN"/>
    <property type="match status" value="1"/>
</dbReference>
<dbReference type="GO" id="GO:0030479">
    <property type="term" value="C:actin cortical patch"/>
    <property type="evidence" value="ECO:0007669"/>
    <property type="project" value="UniProtKB-ARBA"/>
</dbReference>
<dbReference type="AlphaFoldDB" id="A0A1V8TQI8"/>
<dbReference type="PROSITE" id="PS00678">
    <property type="entry name" value="WD_REPEATS_1"/>
    <property type="match status" value="2"/>
</dbReference>
<dbReference type="GO" id="GO:0007015">
    <property type="term" value="P:actin filament organization"/>
    <property type="evidence" value="ECO:0007669"/>
    <property type="project" value="TreeGrafter"/>
</dbReference>
<dbReference type="Pfam" id="PF00400">
    <property type="entry name" value="WD40"/>
    <property type="match status" value="3"/>
</dbReference>
<dbReference type="InterPro" id="IPR019775">
    <property type="entry name" value="WD40_repeat_CS"/>
</dbReference>
<protein>
    <recommendedName>
        <fullName evidence="9">Coronin</fullName>
    </recommendedName>
</protein>
<feature type="repeat" description="WD" evidence="8">
    <location>
        <begin position="175"/>
        <end position="216"/>
    </location>
</feature>
<proteinExistence type="inferred from homology"/>
<feature type="compositionally biased region" description="Low complexity" evidence="11">
    <location>
        <begin position="522"/>
        <end position="535"/>
    </location>
</feature>
<evidence type="ECO:0000313" key="14">
    <source>
        <dbReference type="Proteomes" id="UP000192596"/>
    </source>
</evidence>
<dbReference type="InParanoid" id="A0A1V8TQI8"/>
<feature type="compositionally biased region" description="Basic and acidic residues" evidence="11">
    <location>
        <begin position="509"/>
        <end position="520"/>
    </location>
</feature>
<comment type="similarity">
    <text evidence="1 9">Belongs to the WD repeat coronin family.</text>
</comment>
<feature type="repeat" description="WD" evidence="8">
    <location>
        <begin position="133"/>
        <end position="175"/>
    </location>
</feature>
<dbReference type="Pfam" id="PF16300">
    <property type="entry name" value="WD40_4"/>
    <property type="match status" value="1"/>
</dbReference>
<feature type="region of interest" description="Disordered" evidence="11">
    <location>
        <begin position="402"/>
        <end position="591"/>
    </location>
</feature>
<dbReference type="FunCoup" id="A0A1V8TQI8">
    <property type="interactions" value="621"/>
</dbReference>
<evidence type="ECO:0000256" key="8">
    <source>
        <dbReference type="PROSITE-ProRule" id="PRU00221"/>
    </source>
</evidence>
<evidence type="ECO:0000256" key="5">
    <source>
        <dbReference type="ARBA" id="ARBA00023054"/>
    </source>
</evidence>
<feature type="compositionally biased region" description="Polar residues" evidence="11">
    <location>
        <begin position="458"/>
        <end position="467"/>
    </location>
</feature>
<dbReference type="STRING" id="1507870.A0A1V8TQI8"/>
<dbReference type="SMART" id="SM01167">
    <property type="entry name" value="DUF1900"/>
    <property type="match status" value="1"/>
</dbReference>
<dbReference type="Pfam" id="PF08953">
    <property type="entry name" value="DUF1899"/>
    <property type="match status" value="1"/>
</dbReference>
<dbReference type="Proteomes" id="UP000192596">
    <property type="component" value="Unassembled WGS sequence"/>
</dbReference>
<keyword evidence="5 10" id="KW-0175">Coiled coil</keyword>
<gene>
    <name evidence="13" type="ORF">B0A48_01876</name>
</gene>
<evidence type="ECO:0000256" key="9">
    <source>
        <dbReference type="RuleBase" id="RU280818"/>
    </source>
</evidence>
<keyword evidence="14" id="KW-1185">Reference proteome</keyword>